<gene>
    <name evidence="3" type="ORF">SDC9_163810</name>
</gene>
<evidence type="ECO:0008006" key="4">
    <source>
        <dbReference type="Google" id="ProtNLM"/>
    </source>
</evidence>
<evidence type="ECO:0000256" key="1">
    <source>
        <dbReference type="ARBA" id="ARBA00022729"/>
    </source>
</evidence>
<dbReference type="PANTHER" id="PTHR43037:SF5">
    <property type="entry name" value="FERULOYL ESTERASE"/>
    <property type="match status" value="1"/>
</dbReference>
<dbReference type="InterPro" id="IPR029058">
    <property type="entry name" value="AB_hydrolase_fold"/>
</dbReference>
<keyword evidence="2" id="KW-0378">Hydrolase</keyword>
<dbReference type="EMBL" id="VSSQ01063427">
    <property type="protein sequence ID" value="MPN16466.1"/>
    <property type="molecule type" value="Genomic_DNA"/>
</dbReference>
<evidence type="ECO:0000256" key="2">
    <source>
        <dbReference type="ARBA" id="ARBA00022801"/>
    </source>
</evidence>
<dbReference type="AlphaFoldDB" id="A0A645FRX0"/>
<organism evidence="3">
    <name type="scientific">bioreactor metagenome</name>
    <dbReference type="NCBI Taxonomy" id="1076179"/>
    <lineage>
        <taxon>unclassified sequences</taxon>
        <taxon>metagenomes</taxon>
        <taxon>ecological metagenomes</taxon>
    </lineage>
</organism>
<proteinExistence type="predicted"/>
<keyword evidence="1" id="KW-0732">Signal</keyword>
<sequence length="203" mass="22439">MMKYWLYIPNGYTKDKKWPLVVWLHGGGEFGTNLDAVTSSGLPKVLKQGRDYEAVIIAPQFVTDASKNLTFLKSKLIPNIIENYSIDTDRISLTGHSTGANEVYALACGDTTFFSAYVPISLCNHSWGCSRVIGNGKTKIRLYHGTSDNTCGSWRCVVAAREVKDFGGNSSCVQLKGAGHAITDQVFKNYNAVEWMIQQTKVK</sequence>
<dbReference type="InterPro" id="IPR050955">
    <property type="entry name" value="Plant_Biomass_Hydrol_Est"/>
</dbReference>
<protein>
    <recommendedName>
        <fullName evidence="4">Phospholipase/carboxylesterase/thioesterase domain-containing protein</fullName>
    </recommendedName>
</protein>
<name>A0A645FRX0_9ZZZZ</name>
<evidence type="ECO:0000313" key="3">
    <source>
        <dbReference type="EMBL" id="MPN16466.1"/>
    </source>
</evidence>
<comment type="caution">
    <text evidence="3">The sequence shown here is derived from an EMBL/GenBank/DDBJ whole genome shotgun (WGS) entry which is preliminary data.</text>
</comment>
<dbReference type="GO" id="GO:0016787">
    <property type="term" value="F:hydrolase activity"/>
    <property type="evidence" value="ECO:0007669"/>
    <property type="project" value="UniProtKB-KW"/>
</dbReference>
<dbReference type="SUPFAM" id="SSF53474">
    <property type="entry name" value="alpha/beta-Hydrolases"/>
    <property type="match status" value="1"/>
</dbReference>
<accession>A0A645FRX0</accession>
<reference evidence="3" key="1">
    <citation type="submission" date="2019-08" db="EMBL/GenBank/DDBJ databases">
        <authorList>
            <person name="Kucharzyk K."/>
            <person name="Murdoch R.W."/>
            <person name="Higgins S."/>
            <person name="Loffler F."/>
        </authorList>
    </citation>
    <scope>NUCLEOTIDE SEQUENCE</scope>
</reference>
<dbReference type="Gene3D" id="3.40.50.1820">
    <property type="entry name" value="alpha/beta hydrolase"/>
    <property type="match status" value="1"/>
</dbReference>
<dbReference type="PANTHER" id="PTHR43037">
    <property type="entry name" value="UNNAMED PRODUCT-RELATED"/>
    <property type="match status" value="1"/>
</dbReference>